<dbReference type="RefSeq" id="WP_379658274.1">
    <property type="nucleotide sequence ID" value="NZ_JBHTIV010000010.1"/>
</dbReference>
<feature type="transmembrane region" description="Helical" evidence="1">
    <location>
        <begin position="196"/>
        <end position="216"/>
    </location>
</feature>
<evidence type="ECO:0000256" key="1">
    <source>
        <dbReference type="SAM" id="Phobius"/>
    </source>
</evidence>
<protein>
    <submittedName>
        <fullName evidence="2">DUF368 domain-containing protein</fullName>
    </submittedName>
</protein>
<dbReference type="EMBL" id="JBHTIV010000010">
    <property type="protein sequence ID" value="MFD0932967.1"/>
    <property type="molecule type" value="Genomic_DNA"/>
</dbReference>
<dbReference type="PANTHER" id="PTHR37308">
    <property type="entry name" value="INTEGRAL MEMBRANE PROTEIN"/>
    <property type="match status" value="1"/>
</dbReference>
<dbReference type="Pfam" id="PF04018">
    <property type="entry name" value="VCA0040-like"/>
    <property type="match status" value="1"/>
</dbReference>
<comment type="caution">
    <text evidence="2">The sequence shown here is derived from an EMBL/GenBank/DDBJ whole genome shotgun (WGS) entry which is preliminary data.</text>
</comment>
<keyword evidence="1" id="KW-0812">Transmembrane</keyword>
<gene>
    <name evidence="2" type="ORF">ACFQ0R_10210</name>
</gene>
<feature type="transmembrane region" description="Helical" evidence="1">
    <location>
        <begin position="101"/>
        <end position="119"/>
    </location>
</feature>
<evidence type="ECO:0000313" key="2">
    <source>
        <dbReference type="EMBL" id="MFD0932967.1"/>
    </source>
</evidence>
<feature type="transmembrane region" description="Helical" evidence="1">
    <location>
        <begin position="157"/>
        <end position="184"/>
    </location>
</feature>
<feature type="transmembrane region" description="Helical" evidence="1">
    <location>
        <begin position="125"/>
        <end position="145"/>
    </location>
</feature>
<name>A0ABW3GX49_9FLAO</name>
<keyword evidence="1" id="KW-0472">Membrane</keyword>
<dbReference type="PANTHER" id="PTHR37308:SF1">
    <property type="entry name" value="POLYPRENYL-PHOSPHATE TRANSPORTER"/>
    <property type="match status" value="1"/>
</dbReference>
<feature type="transmembrane region" description="Helical" evidence="1">
    <location>
        <begin position="69"/>
        <end position="89"/>
    </location>
</feature>
<reference evidence="3" key="1">
    <citation type="journal article" date="2019" name="Int. J. Syst. Evol. Microbiol.">
        <title>The Global Catalogue of Microorganisms (GCM) 10K type strain sequencing project: providing services to taxonomists for standard genome sequencing and annotation.</title>
        <authorList>
            <consortium name="The Broad Institute Genomics Platform"/>
            <consortium name="The Broad Institute Genome Sequencing Center for Infectious Disease"/>
            <person name="Wu L."/>
            <person name="Ma J."/>
        </authorList>
    </citation>
    <scope>NUCLEOTIDE SEQUENCE [LARGE SCALE GENOMIC DNA]</scope>
    <source>
        <strain evidence="3">CCUG 56752</strain>
    </source>
</reference>
<proteinExistence type="predicted"/>
<keyword evidence="3" id="KW-1185">Reference proteome</keyword>
<dbReference type="Proteomes" id="UP001597049">
    <property type="component" value="Unassembled WGS sequence"/>
</dbReference>
<evidence type="ECO:0000313" key="3">
    <source>
        <dbReference type="Proteomes" id="UP001597049"/>
    </source>
</evidence>
<keyword evidence="1" id="KW-1133">Transmembrane helix</keyword>
<feature type="transmembrane region" description="Helical" evidence="1">
    <location>
        <begin position="228"/>
        <end position="246"/>
    </location>
</feature>
<feature type="transmembrane region" description="Helical" evidence="1">
    <location>
        <begin position="280"/>
        <end position="297"/>
    </location>
</feature>
<dbReference type="InterPro" id="IPR007163">
    <property type="entry name" value="VCA0040-like"/>
</dbReference>
<organism evidence="2 3">
    <name type="scientific">Psychroflexus salinarum</name>
    <dbReference type="NCBI Taxonomy" id="546024"/>
    <lineage>
        <taxon>Bacteria</taxon>
        <taxon>Pseudomonadati</taxon>
        <taxon>Bacteroidota</taxon>
        <taxon>Flavobacteriia</taxon>
        <taxon>Flavobacteriales</taxon>
        <taxon>Flavobacteriaceae</taxon>
        <taxon>Psychroflexus</taxon>
    </lineage>
</organism>
<accession>A0ABW3GX49</accession>
<sequence length="311" mass="34111">MKRNLKSYITISLKGIGMGAADVVPGVSGGTIAFITGIYEELVTTIANVDLNLLKTWKKEGFGDMWKQLNGNFILALLIGIAISVFTLMRLTNFLLEAYPVIVWSFFFGLVLASVWYVGKQIDRWTVKLIVFALIGFFVAFGITLMTPAQGIDHPLYFILCGAVAICAMILPGISGAFILVLMGGYKSITEAVSEFNFQVIGLVGLGAIIGILSFSKILKWLFNHFRLITLAILTGFIAGSLNKIWPWKNVLDSEIIKNKVIILDETSVLPQNFNGDPQLLFAIVAAILGFLLILLLEKVADQHPLSNAKH</sequence>